<evidence type="ECO:0000313" key="2">
    <source>
        <dbReference type="EMBL" id="SVD64604.1"/>
    </source>
</evidence>
<protein>
    <recommendedName>
        <fullName evidence="3">4-hydroxybenzoate octaprenyltransferase</fullName>
    </recommendedName>
</protein>
<sequence>MFKYILYYLKNFLILIRINKPTGIMLLMFPAIWSILIVLKEEIDIYLILLFAYGSFIMRSAGCI</sequence>
<keyword evidence="1" id="KW-0812">Transmembrane</keyword>
<dbReference type="EMBL" id="UINC01163994">
    <property type="protein sequence ID" value="SVD64604.1"/>
    <property type="molecule type" value="Genomic_DNA"/>
</dbReference>
<evidence type="ECO:0008006" key="3">
    <source>
        <dbReference type="Google" id="ProtNLM"/>
    </source>
</evidence>
<feature type="non-terminal residue" evidence="2">
    <location>
        <position position="64"/>
    </location>
</feature>
<dbReference type="AlphaFoldDB" id="A0A382X161"/>
<organism evidence="2">
    <name type="scientific">marine metagenome</name>
    <dbReference type="NCBI Taxonomy" id="408172"/>
    <lineage>
        <taxon>unclassified sequences</taxon>
        <taxon>metagenomes</taxon>
        <taxon>ecological metagenomes</taxon>
    </lineage>
</organism>
<accession>A0A382X161</accession>
<feature type="transmembrane region" description="Helical" evidence="1">
    <location>
        <begin position="21"/>
        <end position="39"/>
    </location>
</feature>
<feature type="transmembrane region" description="Helical" evidence="1">
    <location>
        <begin position="45"/>
        <end position="62"/>
    </location>
</feature>
<gene>
    <name evidence="2" type="ORF">METZ01_LOCUS417458</name>
</gene>
<keyword evidence="1" id="KW-1133">Transmembrane helix</keyword>
<keyword evidence="1" id="KW-0472">Membrane</keyword>
<name>A0A382X161_9ZZZZ</name>
<evidence type="ECO:0000256" key="1">
    <source>
        <dbReference type="SAM" id="Phobius"/>
    </source>
</evidence>
<reference evidence="2" key="1">
    <citation type="submission" date="2018-05" db="EMBL/GenBank/DDBJ databases">
        <authorList>
            <person name="Lanie J.A."/>
            <person name="Ng W.-L."/>
            <person name="Kazmierczak K.M."/>
            <person name="Andrzejewski T.M."/>
            <person name="Davidsen T.M."/>
            <person name="Wayne K.J."/>
            <person name="Tettelin H."/>
            <person name="Glass J.I."/>
            <person name="Rusch D."/>
            <person name="Podicherti R."/>
            <person name="Tsui H.-C.T."/>
            <person name="Winkler M.E."/>
        </authorList>
    </citation>
    <scope>NUCLEOTIDE SEQUENCE</scope>
</reference>
<proteinExistence type="predicted"/>